<organism evidence="2 3">
    <name type="scientific">Dendrothele bispora (strain CBS 962.96)</name>
    <dbReference type="NCBI Taxonomy" id="1314807"/>
    <lineage>
        <taxon>Eukaryota</taxon>
        <taxon>Fungi</taxon>
        <taxon>Dikarya</taxon>
        <taxon>Basidiomycota</taxon>
        <taxon>Agaricomycotina</taxon>
        <taxon>Agaricomycetes</taxon>
        <taxon>Agaricomycetidae</taxon>
        <taxon>Agaricales</taxon>
        <taxon>Agaricales incertae sedis</taxon>
        <taxon>Dendrothele</taxon>
    </lineage>
</organism>
<keyword evidence="3" id="KW-1185">Reference proteome</keyword>
<sequence length="143" mass="15689">MSSVLQGSPFNLNSTSVPTTTTTTTTVNSAVSRTDIFNHISISRSSDNHTATNSHSSKSELPVLPTLSTLLYRPFPGTKTAAMSTTTTTMDELKSNSNHLSKEEQQQFSPIAHKQPGSYGWKGEWNMDNMEVVIQKLRGLKTQ</sequence>
<evidence type="ECO:0000256" key="1">
    <source>
        <dbReference type="SAM" id="MobiDB-lite"/>
    </source>
</evidence>
<dbReference type="OrthoDB" id="3232670at2759"/>
<evidence type="ECO:0000313" key="2">
    <source>
        <dbReference type="EMBL" id="THU90050.1"/>
    </source>
</evidence>
<feature type="compositionally biased region" description="Polar residues" evidence="1">
    <location>
        <begin position="1"/>
        <end position="13"/>
    </location>
</feature>
<feature type="region of interest" description="Disordered" evidence="1">
    <location>
        <begin position="1"/>
        <end position="25"/>
    </location>
</feature>
<name>A0A4S8LM02_DENBC</name>
<gene>
    <name evidence="2" type="ORF">K435DRAFT_864658</name>
</gene>
<reference evidence="2 3" key="1">
    <citation type="journal article" date="2019" name="Nat. Ecol. Evol.">
        <title>Megaphylogeny resolves global patterns of mushroom evolution.</title>
        <authorList>
            <person name="Varga T."/>
            <person name="Krizsan K."/>
            <person name="Foldi C."/>
            <person name="Dima B."/>
            <person name="Sanchez-Garcia M."/>
            <person name="Sanchez-Ramirez S."/>
            <person name="Szollosi G.J."/>
            <person name="Szarkandi J.G."/>
            <person name="Papp V."/>
            <person name="Albert L."/>
            <person name="Andreopoulos W."/>
            <person name="Angelini C."/>
            <person name="Antonin V."/>
            <person name="Barry K.W."/>
            <person name="Bougher N.L."/>
            <person name="Buchanan P."/>
            <person name="Buyck B."/>
            <person name="Bense V."/>
            <person name="Catcheside P."/>
            <person name="Chovatia M."/>
            <person name="Cooper J."/>
            <person name="Damon W."/>
            <person name="Desjardin D."/>
            <person name="Finy P."/>
            <person name="Geml J."/>
            <person name="Haridas S."/>
            <person name="Hughes K."/>
            <person name="Justo A."/>
            <person name="Karasinski D."/>
            <person name="Kautmanova I."/>
            <person name="Kiss B."/>
            <person name="Kocsube S."/>
            <person name="Kotiranta H."/>
            <person name="LaButti K.M."/>
            <person name="Lechner B.E."/>
            <person name="Liimatainen K."/>
            <person name="Lipzen A."/>
            <person name="Lukacs Z."/>
            <person name="Mihaltcheva S."/>
            <person name="Morgado L.N."/>
            <person name="Niskanen T."/>
            <person name="Noordeloos M.E."/>
            <person name="Ohm R.A."/>
            <person name="Ortiz-Santana B."/>
            <person name="Ovrebo C."/>
            <person name="Racz N."/>
            <person name="Riley R."/>
            <person name="Savchenko A."/>
            <person name="Shiryaev A."/>
            <person name="Soop K."/>
            <person name="Spirin V."/>
            <person name="Szebenyi C."/>
            <person name="Tomsovsky M."/>
            <person name="Tulloss R.E."/>
            <person name="Uehling J."/>
            <person name="Grigoriev I.V."/>
            <person name="Vagvolgyi C."/>
            <person name="Papp T."/>
            <person name="Martin F.M."/>
            <person name="Miettinen O."/>
            <person name="Hibbett D.S."/>
            <person name="Nagy L.G."/>
        </authorList>
    </citation>
    <scope>NUCLEOTIDE SEQUENCE [LARGE SCALE GENOMIC DNA]</scope>
    <source>
        <strain evidence="2 3">CBS 962.96</strain>
    </source>
</reference>
<proteinExistence type="predicted"/>
<dbReference type="EMBL" id="ML179347">
    <property type="protein sequence ID" value="THU90050.1"/>
    <property type="molecule type" value="Genomic_DNA"/>
</dbReference>
<protein>
    <submittedName>
        <fullName evidence="2">Uncharacterized protein</fullName>
    </submittedName>
</protein>
<feature type="compositionally biased region" description="Low complexity" evidence="1">
    <location>
        <begin position="14"/>
        <end position="25"/>
    </location>
</feature>
<dbReference type="AlphaFoldDB" id="A0A4S8LM02"/>
<accession>A0A4S8LM02</accession>
<evidence type="ECO:0000313" key="3">
    <source>
        <dbReference type="Proteomes" id="UP000297245"/>
    </source>
</evidence>
<dbReference type="Proteomes" id="UP000297245">
    <property type="component" value="Unassembled WGS sequence"/>
</dbReference>